<feature type="domain" description="Ribosome biogenesis protein BMS1/TSR1 C-terminal" evidence="6">
    <location>
        <begin position="467"/>
        <end position="752"/>
    </location>
</feature>
<evidence type="ECO:0000313" key="8">
    <source>
        <dbReference type="Proteomes" id="UP000298663"/>
    </source>
</evidence>
<dbReference type="InterPro" id="IPR012948">
    <property type="entry name" value="AARP2CN"/>
</dbReference>
<reference evidence="7 8" key="2">
    <citation type="journal article" date="2019" name="G3 (Bethesda)">
        <title>Hybrid Assembly of the Genome of the Entomopathogenic Nematode Steinernema carpocapsae Identifies the X-Chromosome.</title>
        <authorList>
            <person name="Serra L."/>
            <person name="Macchietto M."/>
            <person name="Macias-Munoz A."/>
            <person name="McGill C.J."/>
            <person name="Rodriguez I.M."/>
            <person name="Rodriguez B."/>
            <person name="Murad R."/>
            <person name="Mortazavi A."/>
        </authorList>
    </citation>
    <scope>NUCLEOTIDE SEQUENCE [LARGE SCALE GENOMIC DNA]</scope>
    <source>
        <strain evidence="7 8">ALL</strain>
    </source>
</reference>
<evidence type="ECO:0000259" key="5">
    <source>
        <dbReference type="SMART" id="SM00785"/>
    </source>
</evidence>
<feature type="compositionally biased region" description="Basic residues" evidence="4">
    <location>
        <begin position="44"/>
        <end position="55"/>
    </location>
</feature>
<dbReference type="GO" id="GO:0005525">
    <property type="term" value="F:GTP binding"/>
    <property type="evidence" value="ECO:0007669"/>
    <property type="project" value="TreeGrafter"/>
</dbReference>
<reference evidence="7 8" key="1">
    <citation type="journal article" date="2015" name="Genome Biol.">
        <title>Comparative genomics of Steinernema reveals deeply conserved gene regulatory networks.</title>
        <authorList>
            <person name="Dillman A.R."/>
            <person name="Macchietto M."/>
            <person name="Porter C.F."/>
            <person name="Rogers A."/>
            <person name="Williams B."/>
            <person name="Antoshechkin I."/>
            <person name="Lee M.M."/>
            <person name="Goodwin Z."/>
            <person name="Lu X."/>
            <person name="Lewis E.E."/>
            <person name="Goodrich-Blair H."/>
            <person name="Stock S.P."/>
            <person name="Adams B.J."/>
            <person name="Sternberg P.W."/>
            <person name="Mortazavi A."/>
        </authorList>
    </citation>
    <scope>NUCLEOTIDE SEQUENCE [LARGE SCALE GENOMIC DNA]</scope>
    <source>
        <strain evidence="7 8">ALL</strain>
    </source>
</reference>
<name>A0A4U5N5K7_STECR</name>
<dbReference type="AlphaFoldDB" id="A0A4U5N5K7"/>
<dbReference type="GO" id="GO:0005634">
    <property type="term" value="C:nucleus"/>
    <property type="evidence" value="ECO:0007669"/>
    <property type="project" value="InterPro"/>
</dbReference>
<dbReference type="PANTHER" id="PTHR12858:SF1">
    <property type="entry name" value="PRE-RRNA-PROCESSING PROTEIN TSR1 HOMOLOG"/>
    <property type="match status" value="1"/>
</dbReference>
<dbReference type="PROSITE" id="PS00018">
    <property type="entry name" value="EF_HAND_1"/>
    <property type="match status" value="1"/>
</dbReference>
<evidence type="ECO:0000259" key="6">
    <source>
        <dbReference type="SMART" id="SM01362"/>
    </source>
</evidence>
<feature type="region of interest" description="Disordered" evidence="4">
    <location>
        <begin position="333"/>
        <end position="429"/>
    </location>
</feature>
<dbReference type="SMART" id="SM00785">
    <property type="entry name" value="AARP2CN"/>
    <property type="match status" value="1"/>
</dbReference>
<feature type="compositionally biased region" description="Acidic residues" evidence="4">
    <location>
        <begin position="386"/>
        <end position="420"/>
    </location>
</feature>
<feature type="domain" description="AARP2CN" evidence="5">
    <location>
        <begin position="227"/>
        <end position="306"/>
    </location>
</feature>
<dbReference type="InterPro" id="IPR018247">
    <property type="entry name" value="EF_Hand_1_Ca_BS"/>
</dbReference>
<accession>A0A4U5N5K7</accession>
<dbReference type="GO" id="GO:0030688">
    <property type="term" value="C:preribosome, small subunit precursor"/>
    <property type="evidence" value="ECO:0007669"/>
    <property type="project" value="TreeGrafter"/>
</dbReference>
<dbReference type="GO" id="GO:0000479">
    <property type="term" value="P:endonucleolytic cleavage of tricistronic rRNA transcript (SSU-rRNA, 5.8S rRNA, LSU-rRNA)"/>
    <property type="evidence" value="ECO:0007669"/>
    <property type="project" value="TreeGrafter"/>
</dbReference>
<evidence type="ECO:0000256" key="1">
    <source>
        <dbReference type="ARBA" id="ARBA00037087"/>
    </source>
</evidence>
<dbReference type="GO" id="GO:0003924">
    <property type="term" value="F:GTPase activity"/>
    <property type="evidence" value="ECO:0007669"/>
    <property type="project" value="TreeGrafter"/>
</dbReference>
<evidence type="ECO:0000256" key="2">
    <source>
        <dbReference type="ARBA" id="ARBA00038288"/>
    </source>
</evidence>
<dbReference type="Pfam" id="PF08142">
    <property type="entry name" value="AARP2CN"/>
    <property type="match status" value="1"/>
</dbReference>
<dbReference type="InterPro" id="IPR007034">
    <property type="entry name" value="BMS1_TSR1_C"/>
</dbReference>
<dbReference type="SMART" id="SM01362">
    <property type="entry name" value="DUF663"/>
    <property type="match status" value="1"/>
</dbReference>
<dbReference type="GO" id="GO:0000462">
    <property type="term" value="P:maturation of SSU-rRNA from tricistronic rRNA transcript (SSU-rRNA, 5.8S rRNA, LSU-rRNA)"/>
    <property type="evidence" value="ECO:0007669"/>
    <property type="project" value="TreeGrafter"/>
</dbReference>
<evidence type="ECO:0000256" key="4">
    <source>
        <dbReference type="SAM" id="MobiDB-lite"/>
    </source>
</evidence>
<dbReference type="EMBL" id="AZBU02000005">
    <property type="protein sequence ID" value="TKR77441.1"/>
    <property type="molecule type" value="Genomic_DNA"/>
</dbReference>
<sequence>MSGHKPGPFNAPNKKHKTGGHRSKGQIDRETRGRLGSVCSTNSSKRHLSIGRRDRKSAMLQQRRAKREAVLMTKRSLGGNKQAPILVTILSFDKSRSPEVVLADIKRQTTNEDVYAWFETSAMRHLASMRQKRRFSFITPPMGALHEVLDAVKASDVVLFVWPRSIKESPVEDEEMLITTLIHHGLPTCLHYSYTQQSMKKASDQIDKYIQQINLPFEELRYFNLTQVDEVLRKIAECRKSPVSTQQHRGYLLAENFEVLDIQGGVGKLKLTGHVRGNGFTVNSIIHVPGCGDYLMSHIEVLRDPYSVEQYKKQANGMEDSISVVSTVEATADPYAKNPSEVVPDPLDGEQNIDTDLNANVMQPGEKIKKKVPKGTSAYQAAWIDGDIESGDDEEETESEDEDKEFADGEEAEDVDMEEEGPTRRVTFNDAASVADDFDMDDNDMVTNMDLATMFHKQRENDEFPDEVDTPVDTPARERFQKYRAVPSFKNSAWDPKENLPMDYGRIYHIKNYKHARKYAFGFHERTEEDCFVGAYVNVYLKNFPVHFVEKFQQGGSVLAYELLENEQCMTVMNMRLKKHSSCTVPIKNKQRLIFQVGYRMFEAEPVFSEHGNGDKFKMERFMPEEGMFCATVFAPTMFGTLPVLVFREDASGKQHLCATGVTLDPNPNRIVLKRVVLAAHPYRTKGRSAVARYMFYNKEDVDWFKPVEIYTPTGCRGHITESLGTHGLFKCRFDRPLSSENTIMMSLYKRVFPKWTYGCNVNRSAQLNIDFDNAAPVEAVEAMES</sequence>
<keyword evidence="8" id="KW-1185">Reference proteome</keyword>
<dbReference type="STRING" id="34508.A0A4U5N5K7"/>
<comment type="caution">
    <text evidence="7">The sequence shown here is derived from an EMBL/GenBank/DDBJ whole genome shotgun (WGS) entry which is preliminary data.</text>
</comment>
<feature type="region of interest" description="Disordered" evidence="4">
    <location>
        <begin position="1"/>
        <end position="60"/>
    </location>
</feature>
<organism evidence="7 8">
    <name type="scientific">Steinernema carpocapsae</name>
    <name type="common">Entomopathogenic nematode</name>
    <dbReference type="NCBI Taxonomy" id="34508"/>
    <lineage>
        <taxon>Eukaryota</taxon>
        <taxon>Metazoa</taxon>
        <taxon>Ecdysozoa</taxon>
        <taxon>Nematoda</taxon>
        <taxon>Chromadorea</taxon>
        <taxon>Rhabditida</taxon>
        <taxon>Tylenchina</taxon>
        <taxon>Panagrolaimomorpha</taxon>
        <taxon>Strongyloidoidea</taxon>
        <taxon>Steinernematidae</taxon>
        <taxon>Steinernema</taxon>
    </lineage>
</organism>
<dbReference type="Pfam" id="PF04950">
    <property type="entry name" value="RIBIOP_C"/>
    <property type="match status" value="1"/>
</dbReference>
<comment type="function">
    <text evidence="1">Required during maturation of the 40S ribosomal subunit in the nucleolus.</text>
</comment>
<feature type="compositionally biased region" description="Basic residues" evidence="4">
    <location>
        <begin position="13"/>
        <end position="24"/>
    </location>
</feature>
<dbReference type="OrthoDB" id="119302at2759"/>
<dbReference type="InterPro" id="IPR039761">
    <property type="entry name" value="Bms1/Tsr1"/>
</dbReference>
<evidence type="ECO:0000256" key="3">
    <source>
        <dbReference type="ARBA" id="ARBA00040070"/>
    </source>
</evidence>
<gene>
    <name evidence="7" type="ORF">L596_018415</name>
</gene>
<comment type="similarity">
    <text evidence="2">Belongs to the TRAFAC class translation factor GTPase superfamily. Bms1-like GTPase family. TSR1 subfamily.</text>
</comment>
<dbReference type="Proteomes" id="UP000298663">
    <property type="component" value="Unassembled WGS sequence"/>
</dbReference>
<dbReference type="GO" id="GO:0034511">
    <property type="term" value="F:U3 snoRNA binding"/>
    <property type="evidence" value="ECO:0007669"/>
    <property type="project" value="TreeGrafter"/>
</dbReference>
<proteinExistence type="inferred from homology"/>
<evidence type="ECO:0000313" key="7">
    <source>
        <dbReference type="EMBL" id="TKR77441.1"/>
    </source>
</evidence>
<protein>
    <recommendedName>
        <fullName evidence="3">Pre-rRNA-processing protein TSR1 homolog</fullName>
    </recommendedName>
</protein>
<dbReference type="PANTHER" id="PTHR12858">
    <property type="entry name" value="RIBOSOME BIOGENESIS PROTEIN"/>
    <property type="match status" value="1"/>
</dbReference>
<dbReference type="Pfam" id="PF22298">
    <property type="entry name" value="Tsr1_G-like"/>
    <property type="match status" value="1"/>
</dbReference>